<keyword evidence="3" id="KW-1185">Reference proteome</keyword>
<proteinExistence type="predicted"/>
<reference evidence="2 3" key="1">
    <citation type="journal article" date="2016" name="Sci. Rep.">
        <title>Metabolic traits of an uncultured archaeal lineage -MSBL1- from brine pools of the Red Sea.</title>
        <authorList>
            <person name="Mwirichia R."/>
            <person name="Alam I."/>
            <person name="Rashid M."/>
            <person name="Vinu M."/>
            <person name="Ba-Alawi W."/>
            <person name="Anthony Kamau A."/>
            <person name="Kamanda Ngugi D."/>
            <person name="Goker M."/>
            <person name="Klenk H.P."/>
            <person name="Bajic V."/>
            <person name="Stingl U."/>
        </authorList>
    </citation>
    <scope>NUCLEOTIDE SEQUENCE [LARGE SCALE GENOMIC DNA]</scope>
    <source>
        <strain evidence="2">SCGC-AAA259E22</strain>
    </source>
</reference>
<dbReference type="Proteomes" id="UP000070657">
    <property type="component" value="Unassembled WGS sequence"/>
</dbReference>
<feature type="compositionally biased region" description="Basic and acidic residues" evidence="1">
    <location>
        <begin position="113"/>
        <end position="133"/>
    </location>
</feature>
<name>A0A133UHK9_9EURY</name>
<organism evidence="2 3">
    <name type="scientific">candidate division MSBL1 archaeon SCGC-AAA259E22</name>
    <dbReference type="NCBI Taxonomy" id="1698265"/>
    <lineage>
        <taxon>Archaea</taxon>
        <taxon>Methanobacteriati</taxon>
        <taxon>Methanobacteriota</taxon>
        <taxon>candidate division MSBL1</taxon>
    </lineage>
</organism>
<evidence type="ECO:0000313" key="2">
    <source>
        <dbReference type="EMBL" id="KXA93667.1"/>
    </source>
</evidence>
<dbReference type="EMBL" id="LHXP01000012">
    <property type="protein sequence ID" value="KXA93667.1"/>
    <property type="molecule type" value="Genomic_DNA"/>
</dbReference>
<gene>
    <name evidence="2" type="ORF">AKJ66_01540</name>
</gene>
<dbReference type="AlphaFoldDB" id="A0A133UHK9"/>
<protein>
    <submittedName>
        <fullName evidence="2">Uncharacterized protein</fullName>
    </submittedName>
</protein>
<accession>A0A133UHK9</accession>
<feature type="region of interest" description="Disordered" evidence="1">
    <location>
        <begin position="113"/>
        <end position="153"/>
    </location>
</feature>
<sequence length="153" mass="17612">MNFERFQNLRKNLLSCMSSFFENPDYVNKSMALTQLRAMEEEILSTSGSEDGVSEDDLSHSELACADLQSSLATCEGPSSTKGQIKELRNALRDFLQECKIIELKTKGMKVDADKWRERRREEKKEEKEEKISPGEIFKGMTTPELDEEDEEF</sequence>
<comment type="caution">
    <text evidence="2">The sequence shown here is derived from an EMBL/GenBank/DDBJ whole genome shotgun (WGS) entry which is preliminary data.</text>
</comment>
<evidence type="ECO:0000313" key="3">
    <source>
        <dbReference type="Proteomes" id="UP000070657"/>
    </source>
</evidence>
<evidence type="ECO:0000256" key="1">
    <source>
        <dbReference type="SAM" id="MobiDB-lite"/>
    </source>
</evidence>